<dbReference type="GO" id="GO:0005737">
    <property type="term" value="C:cytoplasm"/>
    <property type="evidence" value="ECO:0007669"/>
    <property type="project" value="TreeGrafter"/>
</dbReference>
<keyword evidence="10" id="KW-1185">Reference proteome</keyword>
<evidence type="ECO:0000256" key="1">
    <source>
        <dbReference type="ARBA" id="ARBA00001933"/>
    </source>
</evidence>
<gene>
    <name evidence="9" type="primary">gad1b</name>
</gene>
<reference evidence="9" key="3">
    <citation type="submission" date="2025-09" db="UniProtKB">
        <authorList>
            <consortium name="Ensembl"/>
        </authorList>
    </citation>
    <scope>IDENTIFICATION</scope>
</reference>
<evidence type="ECO:0000256" key="2">
    <source>
        <dbReference type="ARBA" id="ARBA00009533"/>
    </source>
</evidence>
<dbReference type="PROSITE" id="PS00392">
    <property type="entry name" value="DDC_GAD_HDC_YDC"/>
    <property type="match status" value="1"/>
</dbReference>
<dbReference type="PANTHER" id="PTHR45677:SF15">
    <property type="entry name" value="GAD67"/>
    <property type="match status" value="1"/>
</dbReference>
<dbReference type="Proteomes" id="UP000694580">
    <property type="component" value="Chromosome 5"/>
</dbReference>
<dbReference type="InterPro" id="IPR015421">
    <property type="entry name" value="PyrdxlP-dep_Trfase_major"/>
</dbReference>
<dbReference type="AlphaFoldDB" id="A0AAY4E843"/>
<reference evidence="9 10" key="1">
    <citation type="submission" date="2020-06" db="EMBL/GenBank/DDBJ databases">
        <authorList>
            <consortium name="Wellcome Sanger Institute Data Sharing"/>
        </authorList>
    </citation>
    <scope>NUCLEOTIDE SEQUENCE [LARGE SCALE GENOMIC DNA]</scope>
</reference>
<evidence type="ECO:0000313" key="9">
    <source>
        <dbReference type="Ensembl" id="ENSDCDP00010053833.1"/>
    </source>
</evidence>
<dbReference type="FunFam" id="3.40.640.10:FF:000241">
    <property type="entry name" value="Glutamate decarboxylase isoform 67"/>
    <property type="match status" value="1"/>
</dbReference>
<dbReference type="InterPro" id="IPR021115">
    <property type="entry name" value="Pyridoxal-P_BS"/>
</dbReference>
<dbReference type="InterPro" id="IPR015424">
    <property type="entry name" value="PyrdxlP-dep_Trfase"/>
</dbReference>
<dbReference type="Ensembl" id="ENSDCDT00010064367.1">
    <property type="protein sequence ID" value="ENSDCDP00010053833.1"/>
    <property type="gene ID" value="ENSDCDG00010030345.1"/>
</dbReference>
<dbReference type="FunFam" id="3.90.1150.170:FF:000003">
    <property type="entry name" value="Glutamate decarboxylase 1"/>
    <property type="match status" value="1"/>
</dbReference>
<accession>A0AAY4E843</accession>
<reference evidence="9" key="2">
    <citation type="submission" date="2025-08" db="UniProtKB">
        <authorList>
            <consortium name="Ensembl"/>
        </authorList>
    </citation>
    <scope>IDENTIFICATION</scope>
</reference>
<evidence type="ECO:0000256" key="6">
    <source>
        <dbReference type="ARBA" id="ARBA00023239"/>
    </source>
</evidence>
<proteinExistence type="inferred from homology"/>
<evidence type="ECO:0000256" key="8">
    <source>
        <dbReference type="RuleBase" id="RU000382"/>
    </source>
</evidence>
<name>A0AAY4E843_9TELE</name>
<comment type="subunit">
    <text evidence="3">Homodimer.</text>
</comment>
<dbReference type="GO" id="GO:0004351">
    <property type="term" value="F:glutamate decarboxylase activity"/>
    <property type="evidence" value="ECO:0007669"/>
    <property type="project" value="TreeGrafter"/>
</dbReference>
<evidence type="ECO:0000256" key="3">
    <source>
        <dbReference type="ARBA" id="ARBA00011738"/>
    </source>
</evidence>
<keyword evidence="6 8" id="KW-0456">Lyase</keyword>
<organism evidence="9 10">
    <name type="scientific">Denticeps clupeoides</name>
    <name type="common">denticle herring</name>
    <dbReference type="NCBI Taxonomy" id="299321"/>
    <lineage>
        <taxon>Eukaryota</taxon>
        <taxon>Metazoa</taxon>
        <taxon>Chordata</taxon>
        <taxon>Craniata</taxon>
        <taxon>Vertebrata</taxon>
        <taxon>Euteleostomi</taxon>
        <taxon>Actinopterygii</taxon>
        <taxon>Neopterygii</taxon>
        <taxon>Teleostei</taxon>
        <taxon>Clupei</taxon>
        <taxon>Clupeiformes</taxon>
        <taxon>Denticipitoidei</taxon>
        <taxon>Denticipitidae</taxon>
        <taxon>Denticeps</taxon>
    </lineage>
</organism>
<dbReference type="GO" id="GO:0048786">
    <property type="term" value="C:presynaptic active zone"/>
    <property type="evidence" value="ECO:0007669"/>
    <property type="project" value="TreeGrafter"/>
</dbReference>
<dbReference type="SUPFAM" id="SSF53383">
    <property type="entry name" value="PLP-dependent transferases"/>
    <property type="match status" value="1"/>
</dbReference>
<sequence length="550" mass="62714">NGVAPLDPTVGFLQKNNSLDEKNRIASSFRDRQTPKNQLSCENSDREARYRRTETDFSNLFARDLLPAKNGEEPTMQFLLEVMDILTNYVRKTFDRSTKVLDFHHPHQLLEGMEGFNLELSDQPESLEQILVDCRDTLKYGVRTGHPRFFNQLSSGLDIIGLAGEWLTSTANTNMFTYEIAPVFVLMEQLTLKKMREMIGRMLKPLRGAISNMYSVMVARYKYFPEVKTKGMSAAPRLVLFTSEHSHYSITKAGAALGFGKENVILLSTDERGRVIPADLEAKIISVKQKGYHPLFVNATAGTTVYGAFDPINEIADICEKYNLWLHVDGAWGGGLLMSRQHRHKLNGVERANSVTWNPHKMMGVPLQCSAILVREKGILQGCNSMCAGYLFQPDKQYDVTYDTGDKAIQCGRHVDIFKFWLMWKAKGTTGFEEHIDRCLELSEYLYNKIKDREGYEMVFEGQPQHTNVCFWYIPPGLRDMPPGDERRERLHKVAPKIKAMMMESGTTMVGYQPQGNKVNFFRMVVSNHAVTRSDIDFLIDEIERLGNDL</sequence>
<evidence type="ECO:0008006" key="11">
    <source>
        <dbReference type="Google" id="ProtNLM"/>
    </source>
</evidence>
<comment type="similarity">
    <text evidence="2 8">Belongs to the group II decarboxylase family.</text>
</comment>
<dbReference type="InterPro" id="IPR002129">
    <property type="entry name" value="PyrdxlP-dep_de-COase"/>
</dbReference>
<dbReference type="GeneTree" id="ENSGT00940000155526"/>
<dbReference type="Gene3D" id="3.90.1150.170">
    <property type="match status" value="1"/>
</dbReference>
<dbReference type="CDD" id="cd06450">
    <property type="entry name" value="DOPA_deC_like"/>
    <property type="match status" value="1"/>
</dbReference>
<comment type="cofactor">
    <cofactor evidence="1 7 8">
        <name>pyridoxal 5'-phosphate</name>
        <dbReference type="ChEBI" id="CHEBI:597326"/>
    </cofactor>
</comment>
<protein>
    <recommendedName>
        <fullName evidence="11">Glutamate decarboxylase 1</fullName>
    </recommendedName>
</protein>
<keyword evidence="5 7" id="KW-0663">Pyridoxal phosphate</keyword>
<dbReference type="PANTHER" id="PTHR45677">
    <property type="entry name" value="GLUTAMATE DECARBOXYLASE-RELATED"/>
    <property type="match status" value="1"/>
</dbReference>
<evidence type="ECO:0000256" key="5">
    <source>
        <dbReference type="ARBA" id="ARBA00022898"/>
    </source>
</evidence>
<dbReference type="Pfam" id="PF00282">
    <property type="entry name" value="Pyridoxal_deC"/>
    <property type="match status" value="1"/>
</dbReference>
<dbReference type="GO" id="GO:0009449">
    <property type="term" value="P:gamma-aminobutyric acid biosynthetic process"/>
    <property type="evidence" value="ECO:0007669"/>
    <property type="project" value="TreeGrafter"/>
</dbReference>
<feature type="modified residue" description="N6-(pyridoxal phosphate)lysine" evidence="7">
    <location>
        <position position="361"/>
    </location>
</feature>
<keyword evidence="4" id="KW-0210">Decarboxylase</keyword>
<dbReference type="Gene3D" id="3.40.640.10">
    <property type="entry name" value="Type I PLP-dependent aspartate aminotransferase-like (Major domain)"/>
    <property type="match status" value="1"/>
</dbReference>
<evidence type="ECO:0000313" key="10">
    <source>
        <dbReference type="Proteomes" id="UP000694580"/>
    </source>
</evidence>
<evidence type="ECO:0000256" key="4">
    <source>
        <dbReference type="ARBA" id="ARBA00022793"/>
    </source>
</evidence>
<evidence type="ECO:0000256" key="7">
    <source>
        <dbReference type="PIRSR" id="PIRSR602129-50"/>
    </source>
</evidence>
<dbReference type="GO" id="GO:0030170">
    <property type="term" value="F:pyridoxal phosphate binding"/>
    <property type="evidence" value="ECO:0007669"/>
    <property type="project" value="InterPro"/>
</dbReference>